<evidence type="ECO:0000256" key="4">
    <source>
        <dbReference type="ARBA" id="ARBA00005259"/>
    </source>
</evidence>
<feature type="binding site" evidence="15">
    <location>
        <position position="214"/>
    </location>
    <ligand>
        <name>NADP(+)</name>
        <dbReference type="ChEBI" id="CHEBI:58349"/>
    </ligand>
</feature>
<feature type="binding site" evidence="15">
    <location>
        <position position="182"/>
    </location>
    <ligand>
        <name>substrate</name>
    </ligand>
</feature>
<keyword evidence="12" id="KW-0511">Multifunctional enzyme</keyword>
<evidence type="ECO:0000256" key="8">
    <source>
        <dbReference type="ARBA" id="ARBA00022801"/>
    </source>
</evidence>
<dbReference type="AlphaFoldDB" id="A0A395M3E5"/>
<dbReference type="EC" id="3.5.4.26" evidence="13"/>
<evidence type="ECO:0000256" key="16">
    <source>
        <dbReference type="PIRSR" id="PIRSR006769-3"/>
    </source>
</evidence>
<keyword evidence="8 13" id="KW-0378">Hydrolase</keyword>
<evidence type="ECO:0000256" key="12">
    <source>
        <dbReference type="ARBA" id="ARBA00023268"/>
    </source>
</evidence>
<dbReference type="PIRSF" id="PIRSF006769">
    <property type="entry name" value="RibD"/>
    <property type="match status" value="1"/>
</dbReference>
<accession>A0A395M3E5</accession>
<dbReference type="NCBIfam" id="TIGR00326">
    <property type="entry name" value="eubact_ribD"/>
    <property type="match status" value="1"/>
</dbReference>
<protein>
    <recommendedName>
        <fullName evidence="13">Riboflavin biosynthesis protein RibD</fullName>
    </recommendedName>
    <domain>
        <recommendedName>
            <fullName evidence="13">Diaminohydroxyphosphoribosylaminopyrimidine deaminase</fullName>
            <shortName evidence="13">DRAP deaminase</shortName>
            <ecNumber evidence="13">3.5.4.26</ecNumber>
        </recommendedName>
        <alternativeName>
            <fullName evidence="13">Riboflavin-specific deaminase</fullName>
        </alternativeName>
    </domain>
    <domain>
        <recommendedName>
            <fullName evidence="13">5-amino-6-(5-phosphoribosylamino)uracil reductase</fullName>
            <ecNumber evidence="13">1.1.1.193</ecNumber>
        </recommendedName>
        <alternativeName>
            <fullName evidence="13">HTP reductase</fullName>
        </alternativeName>
    </domain>
</protein>
<dbReference type="GO" id="GO:0009231">
    <property type="term" value="P:riboflavin biosynthetic process"/>
    <property type="evidence" value="ECO:0007669"/>
    <property type="project" value="UniProtKB-UniPathway"/>
</dbReference>
<dbReference type="InterPro" id="IPR016193">
    <property type="entry name" value="Cytidine_deaminase-like"/>
</dbReference>
<evidence type="ECO:0000256" key="14">
    <source>
        <dbReference type="PIRSR" id="PIRSR006769-1"/>
    </source>
</evidence>
<dbReference type="NCBIfam" id="TIGR00227">
    <property type="entry name" value="ribD_Cterm"/>
    <property type="match status" value="1"/>
</dbReference>
<evidence type="ECO:0000256" key="6">
    <source>
        <dbReference type="ARBA" id="ARBA00022619"/>
    </source>
</evidence>
<feature type="binding site" evidence="15">
    <location>
        <position position="306"/>
    </location>
    <ligand>
        <name>substrate</name>
    </ligand>
</feature>
<feature type="active site" description="Proton donor" evidence="14">
    <location>
        <position position="64"/>
    </location>
</feature>
<comment type="caution">
    <text evidence="18">The sequence shown here is derived from an EMBL/GenBank/DDBJ whole genome shotgun (WGS) entry which is preliminary data.</text>
</comment>
<organism evidence="18 19">
    <name type="scientific">Candidatus Thermochlorobacter aerophilus</name>
    <dbReference type="NCBI Taxonomy" id="1868324"/>
    <lineage>
        <taxon>Bacteria</taxon>
        <taxon>Pseudomonadati</taxon>
        <taxon>Chlorobiota</taxon>
        <taxon>Chlorobiia</taxon>
        <taxon>Chlorobiales</taxon>
        <taxon>Candidatus Thermochlorobacteriaceae</taxon>
        <taxon>Candidatus Thermochlorobacter</taxon>
    </lineage>
</organism>
<comment type="function">
    <text evidence="1 13">Converts 2,5-diamino-6-(ribosylamino)-4(3h)-pyrimidinone 5'-phosphate into 5-amino-6-(ribosylamino)-2,4(1h,3h)-pyrimidinedione 5'-phosphate.</text>
</comment>
<comment type="similarity">
    <text evidence="4 13">In the N-terminal section; belongs to the cytidine and deoxycytidylate deaminase family.</text>
</comment>
<feature type="binding site" evidence="16">
    <location>
        <position position="98"/>
    </location>
    <ligand>
        <name>Zn(2+)</name>
        <dbReference type="ChEBI" id="CHEBI:29105"/>
        <note>catalytic</note>
    </ligand>
</feature>
<keyword evidence="11 13" id="KW-0560">Oxidoreductase</keyword>
<dbReference type="PROSITE" id="PS00903">
    <property type="entry name" value="CYT_DCMP_DEAMINASES_1"/>
    <property type="match status" value="1"/>
</dbReference>
<dbReference type="PANTHER" id="PTHR38011:SF7">
    <property type="entry name" value="2,5-DIAMINO-6-RIBOSYLAMINO-4(3H)-PYRIMIDINONE 5'-PHOSPHATE REDUCTASE"/>
    <property type="match status" value="1"/>
</dbReference>
<feature type="binding site" evidence="16">
    <location>
        <position position="89"/>
    </location>
    <ligand>
        <name>Zn(2+)</name>
        <dbReference type="ChEBI" id="CHEBI:29105"/>
        <note>catalytic</note>
    </ligand>
</feature>
<evidence type="ECO:0000256" key="9">
    <source>
        <dbReference type="ARBA" id="ARBA00022833"/>
    </source>
</evidence>
<feature type="binding site" evidence="15">
    <location>
        <position position="221"/>
    </location>
    <ligand>
        <name>NADP(+)</name>
        <dbReference type="ChEBI" id="CHEBI:58349"/>
    </ligand>
</feature>
<dbReference type="PANTHER" id="PTHR38011">
    <property type="entry name" value="DIHYDROFOLATE REDUCTASE FAMILY PROTEIN (AFU_ORTHOLOGUE AFUA_8G06820)"/>
    <property type="match status" value="1"/>
</dbReference>
<dbReference type="InterPro" id="IPR004794">
    <property type="entry name" value="Eubact_RibD"/>
</dbReference>
<dbReference type="PROSITE" id="PS51747">
    <property type="entry name" value="CYT_DCMP_DEAMINASES_2"/>
    <property type="match status" value="1"/>
</dbReference>
<dbReference type="GO" id="GO:0050661">
    <property type="term" value="F:NADP binding"/>
    <property type="evidence" value="ECO:0007669"/>
    <property type="project" value="InterPro"/>
</dbReference>
<dbReference type="Gene3D" id="3.40.140.10">
    <property type="entry name" value="Cytidine Deaminase, domain 2"/>
    <property type="match status" value="1"/>
</dbReference>
<comment type="catalytic activity">
    <reaction evidence="13">
        <text>5-amino-6-(5-phospho-D-ribitylamino)uracil + NADP(+) = 5-amino-6-(5-phospho-D-ribosylamino)uracil + NADPH + H(+)</text>
        <dbReference type="Rhea" id="RHEA:17845"/>
        <dbReference type="ChEBI" id="CHEBI:15378"/>
        <dbReference type="ChEBI" id="CHEBI:57783"/>
        <dbReference type="ChEBI" id="CHEBI:58349"/>
        <dbReference type="ChEBI" id="CHEBI:58421"/>
        <dbReference type="ChEBI" id="CHEBI:58453"/>
        <dbReference type="EC" id="1.1.1.193"/>
    </reaction>
</comment>
<feature type="binding site" evidence="16">
    <location>
        <position position="62"/>
    </location>
    <ligand>
        <name>Zn(2+)</name>
        <dbReference type="ChEBI" id="CHEBI:29105"/>
        <note>catalytic</note>
    </ligand>
</feature>
<reference evidence="18 19" key="1">
    <citation type="journal article" date="2011" name="ISME J.">
        <title>Community ecology of hot spring cyanobacterial mats: predominant populations and their functional potential.</title>
        <authorList>
            <person name="Klatt C.G."/>
            <person name="Wood J.M."/>
            <person name="Rusch D.B."/>
            <person name="Bateson M.M."/>
            <person name="Hamamura N."/>
            <person name="Heidelberg J.F."/>
            <person name="Grossman A.R."/>
            <person name="Bhaya D."/>
            <person name="Cohan F.M."/>
            <person name="Kuhl M."/>
            <person name="Bryant D.A."/>
            <person name="Ward D.M."/>
        </authorList>
    </citation>
    <scope>NUCLEOTIDE SEQUENCE [LARGE SCALE GENOMIC DNA]</scope>
    <source>
        <strain evidence="18">OS</strain>
    </source>
</reference>
<dbReference type="InterPro" id="IPR011549">
    <property type="entry name" value="RibD_C"/>
</dbReference>
<sequence length="373" mass="41480">MTTDHLSKQEHIRDDEKYMREALRLAYRGVGAVSPNPMVGAVVVHEGKIIGRGWHKKYGGPHAEVHAIASVKNPELLKDSTLYVNLEPCSHFGKTPPCTDLIIEKKIPRVVIGCKDPFKKVAGRGIKKLREAGVEVIVGVLEEEAKRLNEAFITYHTVGRPFVALKLAQTLDGKSATKTKESKWITSEAARAYAHQLRVLYDAVMVGTGTALADNPMLTVRYVKGRNPVRVLLDRKLRVPLHANLFNKDAKTITITSKVNRKHPKLKALARQDVEICFVTEKNDELALSEVLEVLYEKKLLSVLVEGGAKLVSSFIRAKLCDKLHVFIAPKILGADALSSVGQLNLRHVEDSIRLHDLSLKVLNDTLLIEGYF</sequence>
<dbReference type="Pfam" id="PF00383">
    <property type="entry name" value="dCMP_cyt_deam_1"/>
    <property type="match status" value="1"/>
</dbReference>
<dbReference type="InterPro" id="IPR024072">
    <property type="entry name" value="DHFR-like_dom_sf"/>
</dbReference>
<evidence type="ECO:0000256" key="7">
    <source>
        <dbReference type="ARBA" id="ARBA00022723"/>
    </source>
</evidence>
<evidence type="ECO:0000256" key="5">
    <source>
        <dbReference type="ARBA" id="ARBA00007417"/>
    </source>
</evidence>
<keyword evidence="7 13" id="KW-0479">Metal-binding</keyword>
<evidence type="ECO:0000313" key="18">
    <source>
        <dbReference type="EMBL" id="RFM25270.1"/>
    </source>
</evidence>
<feature type="binding site" evidence="15">
    <location>
        <position position="184"/>
    </location>
    <ligand>
        <name>NADP(+)</name>
        <dbReference type="ChEBI" id="CHEBI:58349"/>
    </ligand>
</feature>
<dbReference type="EMBL" id="PHFL01000007">
    <property type="protein sequence ID" value="RFM25270.1"/>
    <property type="molecule type" value="Genomic_DNA"/>
</dbReference>
<evidence type="ECO:0000256" key="13">
    <source>
        <dbReference type="PIRNR" id="PIRNR006769"/>
    </source>
</evidence>
<dbReference type="SUPFAM" id="SSF53597">
    <property type="entry name" value="Dihydrofolate reductase-like"/>
    <property type="match status" value="1"/>
</dbReference>
<keyword evidence="6 13" id="KW-0686">Riboflavin biosynthesis</keyword>
<dbReference type="GO" id="GO:0008835">
    <property type="term" value="F:diaminohydroxyphosphoribosylaminopyrimidine deaminase activity"/>
    <property type="evidence" value="ECO:0007669"/>
    <property type="project" value="UniProtKB-EC"/>
</dbReference>
<comment type="pathway">
    <text evidence="3 13">Cofactor biosynthesis; riboflavin biosynthesis; 5-amino-6-(D-ribitylamino)uracil from GTP: step 3/4.</text>
</comment>
<comment type="cofactor">
    <cofactor evidence="13 16">
        <name>Zn(2+)</name>
        <dbReference type="ChEBI" id="CHEBI:29105"/>
    </cofactor>
    <text evidence="13 16">Binds 1 zinc ion.</text>
</comment>
<keyword evidence="10 13" id="KW-0521">NADP</keyword>
<evidence type="ECO:0000256" key="11">
    <source>
        <dbReference type="ARBA" id="ARBA00023002"/>
    </source>
</evidence>
<feature type="domain" description="CMP/dCMP-type deaminase" evidence="17">
    <location>
        <begin position="13"/>
        <end position="137"/>
    </location>
</feature>
<comment type="similarity">
    <text evidence="5 13">In the C-terminal section; belongs to the HTP reductase family.</text>
</comment>
<feature type="binding site" evidence="15">
    <location>
        <begin position="308"/>
        <end position="314"/>
    </location>
    <ligand>
        <name>NADP(+)</name>
        <dbReference type="ChEBI" id="CHEBI:58349"/>
    </ligand>
</feature>
<name>A0A395M3E5_9BACT</name>
<dbReference type="GO" id="GO:0008703">
    <property type="term" value="F:5-amino-6-(5-phosphoribosylamino)uracil reductase activity"/>
    <property type="evidence" value="ECO:0007669"/>
    <property type="project" value="UniProtKB-EC"/>
</dbReference>
<dbReference type="CDD" id="cd01284">
    <property type="entry name" value="Riboflavin_deaminase-reductase"/>
    <property type="match status" value="1"/>
</dbReference>
<comment type="catalytic activity">
    <reaction evidence="13">
        <text>2,5-diamino-6-hydroxy-4-(5-phosphoribosylamino)-pyrimidine + H2O + H(+) = 5-amino-6-(5-phospho-D-ribosylamino)uracil + NH4(+)</text>
        <dbReference type="Rhea" id="RHEA:21868"/>
        <dbReference type="ChEBI" id="CHEBI:15377"/>
        <dbReference type="ChEBI" id="CHEBI:15378"/>
        <dbReference type="ChEBI" id="CHEBI:28938"/>
        <dbReference type="ChEBI" id="CHEBI:58453"/>
        <dbReference type="ChEBI" id="CHEBI:58614"/>
        <dbReference type="EC" id="3.5.4.26"/>
    </reaction>
</comment>
<dbReference type="Gene3D" id="3.40.430.10">
    <property type="entry name" value="Dihydrofolate Reductase, subunit A"/>
    <property type="match status" value="1"/>
</dbReference>
<dbReference type="GO" id="GO:0008270">
    <property type="term" value="F:zinc ion binding"/>
    <property type="evidence" value="ECO:0007669"/>
    <property type="project" value="InterPro"/>
</dbReference>
<feature type="binding site" evidence="15">
    <location>
        <position position="198"/>
    </location>
    <ligand>
        <name>substrate</name>
    </ligand>
</feature>
<feature type="binding site" evidence="15">
    <location>
        <position position="168"/>
    </location>
    <ligand>
        <name>NADP(+)</name>
        <dbReference type="ChEBI" id="CHEBI:58349"/>
    </ligand>
</feature>
<comment type="pathway">
    <text evidence="2 13">Cofactor biosynthesis; riboflavin biosynthesis; 5-amino-6-(D-ribitylamino)uracil from GTP: step 2/4.</text>
</comment>
<dbReference type="UniPathway" id="UPA00275">
    <property type="reaction ID" value="UER00401"/>
</dbReference>
<evidence type="ECO:0000256" key="15">
    <source>
        <dbReference type="PIRSR" id="PIRSR006769-2"/>
    </source>
</evidence>
<dbReference type="InterPro" id="IPR016192">
    <property type="entry name" value="APOBEC/CMP_deaminase_Zn-bd"/>
</dbReference>
<evidence type="ECO:0000256" key="1">
    <source>
        <dbReference type="ARBA" id="ARBA00002151"/>
    </source>
</evidence>
<keyword evidence="9 13" id="KW-0862">Zinc</keyword>
<evidence type="ECO:0000313" key="19">
    <source>
        <dbReference type="Proteomes" id="UP000266389"/>
    </source>
</evidence>
<dbReference type="InterPro" id="IPR002734">
    <property type="entry name" value="RibDG_C"/>
</dbReference>
<evidence type="ECO:0000256" key="2">
    <source>
        <dbReference type="ARBA" id="ARBA00004882"/>
    </source>
</evidence>
<dbReference type="Pfam" id="PF01872">
    <property type="entry name" value="RibD_C"/>
    <property type="match status" value="1"/>
</dbReference>
<evidence type="ECO:0000259" key="17">
    <source>
        <dbReference type="PROSITE" id="PS51747"/>
    </source>
</evidence>
<dbReference type="EC" id="1.1.1.193" evidence="13"/>
<evidence type="ECO:0000256" key="3">
    <source>
        <dbReference type="ARBA" id="ARBA00004910"/>
    </source>
</evidence>
<dbReference type="InterPro" id="IPR002125">
    <property type="entry name" value="CMP_dCMP_dom"/>
</dbReference>
<feature type="binding site" evidence="15">
    <location>
        <position position="210"/>
    </location>
    <ligand>
        <name>NADP(+)</name>
        <dbReference type="ChEBI" id="CHEBI:58349"/>
    </ligand>
</feature>
<dbReference type="FunFam" id="3.40.140.10:FF:000025">
    <property type="entry name" value="Riboflavin biosynthesis protein RibD"/>
    <property type="match status" value="1"/>
</dbReference>
<gene>
    <name evidence="18" type="primary">ribD</name>
    <name evidence="18" type="ORF">D0433_01210</name>
</gene>
<proteinExistence type="inferred from homology"/>
<dbReference type="InterPro" id="IPR050765">
    <property type="entry name" value="Riboflavin_Biosynth_HTPR"/>
</dbReference>
<evidence type="ECO:0000256" key="10">
    <source>
        <dbReference type="ARBA" id="ARBA00022857"/>
    </source>
</evidence>
<dbReference type="Proteomes" id="UP000266389">
    <property type="component" value="Unassembled WGS sequence"/>
</dbReference>
<dbReference type="SUPFAM" id="SSF53927">
    <property type="entry name" value="Cytidine deaminase-like"/>
    <property type="match status" value="1"/>
</dbReference>
<feature type="binding site" evidence="15">
    <location>
        <position position="218"/>
    </location>
    <ligand>
        <name>substrate</name>
    </ligand>
</feature>